<evidence type="ECO:0000313" key="3">
    <source>
        <dbReference type="Proteomes" id="UP000233564"/>
    </source>
</evidence>
<dbReference type="InterPro" id="IPR027417">
    <property type="entry name" value="P-loop_NTPase"/>
</dbReference>
<dbReference type="Pfam" id="PF13175">
    <property type="entry name" value="AAA_15"/>
    <property type="match status" value="1"/>
</dbReference>
<sequence>MITNSGFSPLPLIKSKPWLLLLPACPRGMPAIVANMEVRMNDPIILKGLALSNYRGVGNTLQKMAPFGRFNFFVGENNSGKSIILNFISEHGRHLDPPSRRSDKDPFLKLSGLDININTNNAHPSLGVGCSVRELLEFTSTSSSSLSEHSSHPDFIATCKQLLAPLSDNGWVWVSPYKTDNNTRRPLQTNINTAAASIPVTVAQRIHDIVKASYGKDHTPGPHNTVERWMERLLEGVNVKIKKQPILIPALRKITKDESVTDQHSGAGLINKIFELQLPDTHGLQTHADFNKLNKLLKSVLRNDSAQIHISHKLNISVKIDGKMLPLHLLGTGLHEIIIIAASCTLMEHQIICIEEPELHLHPTLQRRLMQYLLDETTNQYFIATHSASIMDMSNASVFHVRTQKTMHQDGSYSATDETSISHAFCASSKFSAIQNLGYKASDILQSNFVIWVEGPSDRIYLKHWIKHYTAEHNIEIKEGIDYSIMFYGGRLLSHLSADEAEDASEDIKALIDVKKLNRHLAFVIDSDKKTADDPINLTKTRIQQTLENNQYDTHSDLCWITAGREIENYLDPESVLDALKSTYASTFKDRPASNAFVHPLYFTRTDDVLFKKADKVKIANFICAKDANLDILDLRERITELVDRITLTKHH</sequence>
<reference evidence="2 3" key="1">
    <citation type="submission" date="2017-08" db="EMBL/GenBank/DDBJ databases">
        <authorList>
            <person name="de Groot N.N."/>
        </authorList>
    </citation>
    <scope>NUCLEOTIDE SEQUENCE [LARGE SCALE GENOMIC DNA]</scope>
    <source>
        <strain evidence="2 3">PfR 37</strain>
    </source>
</reference>
<dbReference type="Proteomes" id="UP000233564">
    <property type="component" value="Unassembled WGS sequence"/>
</dbReference>
<dbReference type="PANTHER" id="PTHR43581:SF4">
    <property type="entry name" value="ATP_GTP PHOSPHATASE"/>
    <property type="match status" value="1"/>
</dbReference>
<organism evidence="2 3">
    <name type="scientific">Pseudomonas fluorescens</name>
    <dbReference type="NCBI Taxonomy" id="294"/>
    <lineage>
        <taxon>Bacteria</taxon>
        <taxon>Pseudomonadati</taxon>
        <taxon>Pseudomonadota</taxon>
        <taxon>Gammaproteobacteria</taxon>
        <taxon>Pseudomonadales</taxon>
        <taxon>Pseudomonadaceae</taxon>
        <taxon>Pseudomonas</taxon>
    </lineage>
</organism>
<dbReference type="EMBL" id="NVXX01000050">
    <property type="protein sequence ID" value="PKH14083.1"/>
    <property type="molecule type" value="Genomic_DNA"/>
</dbReference>
<proteinExistence type="predicted"/>
<gene>
    <name evidence="2" type="ORF">CIB54_24730</name>
</gene>
<evidence type="ECO:0000259" key="1">
    <source>
        <dbReference type="Pfam" id="PF13175"/>
    </source>
</evidence>
<comment type="caution">
    <text evidence="2">The sequence shown here is derived from an EMBL/GenBank/DDBJ whole genome shotgun (WGS) entry which is preliminary data.</text>
</comment>
<dbReference type="Gene3D" id="3.40.50.300">
    <property type="entry name" value="P-loop containing nucleotide triphosphate hydrolases"/>
    <property type="match status" value="1"/>
</dbReference>
<evidence type="ECO:0000313" key="2">
    <source>
        <dbReference type="EMBL" id="PKH14083.1"/>
    </source>
</evidence>
<feature type="domain" description="Endonuclease GajA/Old nuclease/RecF-like AAA" evidence="1">
    <location>
        <begin position="291"/>
        <end position="390"/>
    </location>
</feature>
<accession>A0A2N1DW29</accession>
<dbReference type="InterPro" id="IPR041685">
    <property type="entry name" value="AAA_GajA/Old/RecF-like"/>
</dbReference>
<dbReference type="InterPro" id="IPR051396">
    <property type="entry name" value="Bact_Antivir_Def_Nuclease"/>
</dbReference>
<name>A0A2N1DW29_PSEFL</name>
<dbReference type="SUPFAM" id="SSF52540">
    <property type="entry name" value="P-loop containing nucleoside triphosphate hydrolases"/>
    <property type="match status" value="1"/>
</dbReference>
<dbReference type="PANTHER" id="PTHR43581">
    <property type="entry name" value="ATP/GTP PHOSPHATASE"/>
    <property type="match status" value="1"/>
</dbReference>
<protein>
    <recommendedName>
        <fullName evidence="1">Endonuclease GajA/Old nuclease/RecF-like AAA domain-containing protein</fullName>
    </recommendedName>
</protein>
<dbReference type="AlphaFoldDB" id="A0A2N1DW29"/>